<evidence type="ECO:0000313" key="7">
    <source>
        <dbReference type="EMBL" id="OAQ42260.1"/>
    </source>
</evidence>
<sequence length="335" mass="37923">MPIKNKKRNVKQKIKAKLHPRNKHQGRYNLQELAISNPDLKPFIFINEYEIETLDFADPEAVKALNKALLLHFYNVKNWGIPQGYLVPPIPGRADYIHNISDLLATSNKGIIPKGKQIKCFDVGVGANCVYPLIGNSEYGWNFVGVDIDQTAIDSANKIVAANPQLDGKIKFRHQINNKNIFNGVMELTERFHVTICNPPFYSSMHEAQAKAIKKVSNLGKEKVEEVTANFGGQSKEVYCYGGEGKFVNTMIEQSKTYANCCLWFTTLISNVAHLDAAYKQLDYAEAFDIKILPMGQGNKVSRILAWTFQNKEKQEAWMSTLPQQEKPEIIKEEI</sequence>
<dbReference type="AlphaFoldDB" id="A0A179DNB8"/>
<proteinExistence type="inferred from homology"/>
<dbReference type="GO" id="GO:0052907">
    <property type="term" value="F:23S rRNA (adenine(1618)-N(6))-methyltransferase activity"/>
    <property type="evidence" value="ECO:0007669"/>
    <property type="project" value="UniProtKB-EC"/>
</dbReference>
<dbReference type="Gene3D" id="3.40.50.150">
    <property type="entry name" value="Vaccinia Virus protein VP39"/>
    <property type="match status" value="1"/>
</dbReference>
<dbReference type="EMBL" id="LWHJ01000011">
    <property type="protein sequence ID" value="OAQ42260.1"/>
    <property type="molecule type" value="Genomic_DNA"/>
</dbReference>
<evidence type="ECO:0000256" key="1">
    <source>
        <dbReference type="ARBA" id="ARBA00022490"/>
    </source>
</evidence>
<reference evidence="7 8" key="1">
    <citation type="submission" date="2016-04" db="EMBL/GenBank/DDBJ databases">
        <authorList>
            <person name="Evans L.H."/>
            <person name="Alamgir A."/>
            <person name="Owens N."/>
            <person name="Weber N.D."/>
            <person name="Virtaneva K."/>
            <person name="Barbian K."/>
            <person name="Babar A."/>
            <person name="Rosenke K."/>
        </authorList>
    </citation>
    <scope>NUCLEOTIDE SEQUENCE [LARGE SCALE GENOMIC DNA]</scope>
    <source>
        <strain evidence="7 8">CCM 8644</strain>
    </source>
</reference>
<dbReference type="PANTHER" id="PTHR13393">
    <property type="entry name" value="SAM-DEPENDENT METHYLTRANSFERASE"/>
    <property type="match status" value="1"/>
</dbReference>
<gene>
    <name evidence="6" type="primary">rlmF</name>
    <name evidence="7" type="ORF">A5893_03880</name>
</gene>
<comment type="subcellular location">
    <subcellularLocation>
        <location evidence="6">Cytoplasm</location>
    </subcellularLocation>
</comment>
<dbReference type="Pfam" id="PF05971">
    <property type="entry name" value="Methyltransf_10"/>
    <property type="match status" value="1"/>
</dbReference>
<dbReference type="PIRSF" id="PIRSF029038">
    <property type="entry name" value="Mtase_YbiN_prd"/>
    <property type="match status" value="1"/>
</dbReference>
<evidence type="ECO:0000256" key="4">
    <source>
        <dbReference type="ARBA" id="ARBA00022679"/>
    </source>
</evidence>
<dbReference type="OrthoDB" id="1115728at2"/>
<reference evidence="7 8" key="2">
    <citation type="submission" date="2016-06" db="EMBL/GenBank/DDBJ databases">
        <title>Pedobacter psychrophilus sp. nov., isolated from Antarctic fragmentary rock.</title>
        <authorList>
            <person name="Svec P."/>
        </authorList>
    </citation>
    <scope>NUCLEOTIDE SEQUENCE [LARGE SCALE GENOMIC DNA]</scope>
    <source>
        <strain evidence="7 8">CCM 8644</strain>
    </source>
</reference>
<protein>
    <recommendedName>
        <fullName evidence="6">Ribosomal RNA large subunit methyltransferase F</fullName>
        <ecNumber evidence="6">2.1.1.181</ecNumber>
    </recommendedName>
    <alternativeName>
        <fullName evidence="6">23S rRNA mA1618 methyltransferase</fullName>
    </alternativeName>
    <alternativeName>
        <fullName evidence="6">rRNA adenine N-6-methyltransferase</fullName>
    </alternativeName>
</protein>
<name>A0A179DNB8_9SPHI</name>
<keyword evidence="2 6" id="KW-0698">rRNA processing</keyword>
<comment type="similarity">
    <text evidence="6">Belongs to the methyltransferase superfamily. METTL16/RlmF family.</text>
</comment>
<dbReference type="STRING" id="1826909.A5893_03880"/>
<keyword evidence="3 6" id="KW-0489">Methyltransferase</keyword>
<dbReference type="SUPFAM" id="SSF53335">
    <property type="entry name" value="S-adenosyl-L-methionine-dependent methyltransferases"/>
    <property type="match status" value="1"/>
</dbReference>
<dbReference type="CDD" id="cd02440">
    <property type="entry name" value="AdoMet_MTases"/>
    <property type="match status" value="1"/>
</dbReference>
<dbReference type="InterPro" id="IPR029063">
    <property type="entry name" value="SAM-dependent_MTases_sf"/>
</dbReference>
<evidence type="ECO:0000256" key="6">
    <source>
        <dbReference type="HAMAP-Rule" id="MF_01848"/>
    </source>
</evidence>
<dbReference type="PANTHER" id="PTHR13393:SF0">
    <property type="entry name" value="RNA N6-ADENOSINE-METHYLTRANSFERASE METTL16"/>
    <property type="match status" value="1"/>
</dbReference>
<evidence type="ECO:0000256" key="5">
    <source>
        <dbReference type="ARBA" id="ARBA00022691"/>
    </source>
</evidence>
<keyword evidence="5 6" id="KW-0949">S-adenosyl-L-methionine</keyword>
<comment type="caution">
    <text evidence="7">The sequence shown here is derived from an EMBL/GenBank/DDBJ whole genome shotgun (WGS) entry which is preliminary data.</text>
</comment>
<dbReference type="InterPro" id="IPR016909">
    <property type="entry name" value="rRNA_lsu_MeTfrase_F"/>
</dbReference>
<evidence type="ECO:0000256" key="3">
    <source>
        <dbReference type="ARBA" id="ARBA00022603"/>
    </source>
</evidence>
<accession>A0A179DNB8</accession>
<comment type="function">
    <text evidence="6">Specifically methylates the adenine in position 1618 of 23S rRNA.</text>
</comment>
<dbReference type="NCBIfam" id="NF008725">
    <property type="entry name" value="PRK11727.1"/>
    <property type="match status" value="1"/>
</dbReference>
<dbReference type="GO" id="GO:0070475">
    <property type="term" value="P:rRNA base methylation"/>
    <property type="evidence" value="ECO:0007669"/>
    <property type="project" value="TreeGrafter"/>
</dbReference>
<keyword evidence="4 6" id="KW-0808">Transferase</keyword>
<keyword evidence="8" id="KW-1185">Reference proteome</keyword>
<dbReference type="HAMAP" id="MF_01848">
    <property type="entry name" value="23SrRNA_methyltr_F"/>
    <property type="match status" value="1"/>
</dbReference>
<evidence type="ECO:0000313" key="8">
    <source>
        <dbReference type="Proteomes" id="UP000078459"/>
    </source>
</evidence>
<organism evidence="7 8">
    <name type="scientific">Pedobacter psychrophilus</name>
    <dbReference type="NCBI Taxonomy" id="1826909"/>
    <lineage>
        <taxon>Bacteria</taxon>
        <taxon>Pseudomonadati</taxon>
        <taxon>Bacteroidota</taxon>
        <taxon>Sphingobacteriia</taxon>
        <taxon>Sphingobacteriales</taxon>
        <taxon>Sphingobacteriaceae</taxon>
        <taxon>Pedobacter</taxon>
    </lineage>
</organism>
<dbReference type="GO" id="GO:0005737">
    <property type="term" value="C:cytoplasm"/>
    <property type="evidence" value="ECO:0007669"/>
    <property type="project" value="UniProtKB-SubCell"/>
</dbReference>
<keyword evidence="1 6" id="KW-0963">Cytoplasm</keyword>
<dbReference type="InterPro" id="IPR010286">
    <property type="entry name" value="METTL16/RlmF"/>
</dbReference>
<comment type="catalytic activity">
    <reaction evidence="6">
        <text>adenosine(1618) in 23S rRNA + S-adenosyl-L-methionine = N(6)-methyladenosine(1618) in 23S rRNA + S-adenosyl-L-homocysteine + H(+)</text>
        <dbReference type="Rhea" id="RHEA:16497"/>
        <dbReference type="Rhea" id="RHEA-COMP:10229"/>
        <dbReference type="Rhea" id="RHEA-COMP:10231"/>
        <dbReference type="ChEBI" id="CHEBI:15378"/>
        <dbReference type="ChEBI" id="CHEBI:57856"/>
        <dbReference type="ChEBI" id="CHEBI:59789"/>
        <dbReference type="ChEBI" id="CHEBI:74411"/>
        <dbReference type="ChEBI" id="CHEBI:74449"/>
        <dbReference type="EC" id="2.1.1.181"/>
    </reaction>
</comment>
<dbReference type="Proteomes" id="UP000078459">
    <property type="component" value="Unassembled WGS sequence"/>
</dbReference>
<dbReference type="RefSeq" id="WP_068821290.1">
    <property type="nucleotide sequence ID" value="NZ_LWHJ01000011.1"/>
</dbReference>
<evidence type="ECO:0000256" key="2">
    <source>
        <dbReference type="ARBA" id="ARBA00022552"/>
    </source>
</evidence>
<dbReference type="EC" id="2.1.1.181" evidence="6"/>